<dbReference type="OrthoDB" id="9812985at2"/>
<name>A0A369UPH0_9GAMM</name>
<keyword evidence="3" id="KW-0804">Transcription</keyword>
<proteinExistence type="predicted"/>
<keyword evidence="1" id="KW-0805">Transcription regulation</keyword>
<dbReference type="AlphaFoldDB" id="A0A369UPH0"/>
<sequence>MAELFQFVMLPGFSMIGLMATLEPLRVANRFAGEVYRWRFLSADGAAVRASNGLSLPADCAIDAAPSEGCIIVVAGFEPLRHYTPALANWLRHADRHGATLGAIDTGCFCLAEAGLLRQVRVTLHWEAMSAFEERYPDVSVSGALFEIGRRRLTSAGGTTSIDMMLQVIGERHGAGLATAVSEQFVRERIRDHGDHQRMQVSARYEVHNKKLVQAIGIMEDNLEVPLGAETLAARVAVTCRQLQRLFREHMRITPGEFYMRMRLQRARQLLRHTDMNVLEVGMTCGFSSSSHFSRAYRVQFGVCPRSDRSGFTAPRAAGSHQSGVRRHPAPG</sequence>
<comment type="caution">
    <text evidence="6">The sequence shown here is derived from an EMBL/GenBank/DDBJ whole genome shotgun (WGS) entry which is preliminary data.</text>
</comment>
<evidence type="ECO:0000256" key="4">
    <source>
        <dbReference type="SAM" id="MobiDB-lite"/>
    </source>
</evidence>
<dbReference type="SUPFAM" id="SSF46689">
    <property type="entry name" value="Homeodomain-like"/>
    <property type="match status" value="2"/>
</dbReference>
<accession>A0A369UPH0</accession>
<dbReference type="GO" id="GO:0043565">
    <property type="term" value="F:sequence-specific DNA binding"/>
    <property type="evidence" value="ECO:0007669"/>
    <property type="project" value="InterPro"/>
</dbReference>
<dbReference type="RefSeq" id="WP_114845292.1">
    <property type="nucleotide sequence ID" value="NZ_JBHSPE010000008.1"/>
</dbReference>
<feature type="region of interest" description="Disordered" evidence="4">
    <location>
        <begin position="312"/>
        <end position="332"/>
    </location>
</feature>
<dbReference type="InterPro" id="IPR020449">
    <property type="entry name" value="Tscrpt_reg_AraC-type_HTH"/>
</dbReference>
<dbReference type="InterPro" id="IPR052158">
    <property type="entry name" value="INH-QAR"/>
</dbReference>
<dbReference type="Proteomes" id="UP000253782">
    <property type="component" value="Unassembled WGS sequence"/>
</dbReference>
<dbReference type="InterPro" id="IPR029062">
    <property type="entry name" value="Class_I_gatase-like"/>
</dbReference>
<keyword evidence="7" id="KW-1185">Reference proteome</keyword>
<gene>
    <name evidence="6" type="ORF">DVJ77_07895</name>
</gene>
<evidence type="ECO:0000256" key="1">
    <source>
        <dbReference type="ARBA" id="ARBA00023015"/>
    </source>
</evidence>
<dbReference type="PRINTS" id="PR00032">
    <property type="entry name" value="HTHARAC"/>
</dbReference>
<evidence type="ECO:0000256" key="3">
    <source>
        <dbReference type="ARBA" id="ARBA00023163"/>
    </source>
</evidence>
<dbReference type="Gene3D" id="1.10.10.60">
    <property type="entry name" value="Homeodomain-like"/>
    <property type="match status" value="1"/>
</dbReference>
<dbReference type="Gene3D" id="3.40.50.880">
    <property type="match status" value="1"/>
</dbReference>
<dbReference type="PROSITE" id="PS01124">
    <property type="entry name" value="HTH_ARAC_FAMILY_2"/>
    <property type="match status" value="1"/>
</dbReference>
<dbReference type="InterPro" id="IPR009057">
    <property type="entry name" value="Homeodomain-like_sf"/>
</dbReference>
<dbReference type="PANTHER" id="PTHR43130:SF3">
    <property type="entry name" value="HTH-TYPE TRANSCRIPTIONAL REGULATOR RV1931C"/>
    <property type="match status" value="1"/>
</dbReference>
<dbReference type="GO" id="GO:0003700">
    <property type="term" value="F:DNA-binding transcription factor activity"/>
    <property type="evidence" value="ECO:0007669"/>
    <property type="project" value="InterPro"/>
</dbReference>
<evidence type="ECO:0000313" key="6">
    <source>
        <dbReference type="EMBL" id="RDD82431.1"/>
    </source>
</evidence>
<dbReference type="SMART" id="SM00342">
    <property type="entry name" value="HTH_ARAC"/>
    <property type="match status" value="1"/>
</dbReference>
<dbReference type="EMBL" id="QQAH01000006">
    <property type="protein sequence ID" value="RDD82431.1"/>
    <property type="molecule type" value="Genomic_DNA"/>
</dbReference>
<dbReference type="CDD" id="cd03136">
    <property type="entry name" value="GATase1_AraC_ArgR_like"/>
    <property type="match status" value="1"/>
</dbReference>
<evidence type="ECO:0000313" key="7">
    <source>
        <dbReference type="Proteomes" id="UP000253782"/>
    </source>
</evidence>
<dbReference type="Pfam" id="PF12833">
    <property type="entry name" value="HTH_18"/>
    <property type="match status" value="1"/>
</dbReference>
<organism evidence="6 7">
    <name type="scientific">Dyella tabacisoli</name>
    <dbReference type="NCBI Taxonomy" id="2282381"/>
    <lineage>
        <taxon>Bacteria</taxon>
        <taxon>Pseudomonadati</taxon>
        <taxon>Pseudomonadota</taxon>
        <taxon>Gammaproteobacteria</taxon>
        <taxon>Lysobacterales</taxon>
        <taxon>Rhodanobacteraceae</taxon>
        <taxon>Dyella</taxon>
    </lineage>
</organism>
<keyword evidence="2" id="KW-0238">DNA-binding</keyword>
<dbReference type="PANTHER" id="PTHR43130">
    <property type="entry name" value="ARAC-FAMILY TRANSCRIPTIONAL REGULATOR"/>
    <property type="match status" value="1"/>
</dbReference>
<feature type="domain" description="HTH araC/xylS-type" evidence="5">
    <location>
        <begin position="213"/>
        <end position="311"/>
    </location>
</feature>
<protein>
    <submittedName>
        <fullName evidence="6">GlxA family transcriptional regulator</fullName>
    </submittedName>
</protein>
<evidence type="ECO:0000259" key="5">
    <source>
        <dbReference type="PROSITE" id="PS01124"/>
    </source>
</evidence>
<dbReference type="InterPro" id="IPR018060">
    <property type="entry name" value="HTH_AraC"/>
</dbReference>
<dbReference type="InterPro" id="IPR002818">
    <property type="entry name" value="DJ-1/PfpI"/>
</dbReference>
<evidence type="ECO:0000256" key="2">
    <source>
        <dbReference type="ARBA" id="ARBA00023125"/>
    </source>
</evidence>
<dbReference type="SUPFAM" id="SSF52317">
    <property type="entry name" value="Class I glutamine amidotransferase-like"/>
    <property type="match status" value="1"/>
</dbReference>
<dbReference type="Pfam" id="PF01965">
    <property type="entry name" value="DJ-1_PfpI"/>
    <property type="match status" value="1"/>
</dbReference>
<reference evidence="6 7" key="1">
    <citation type="submission" date="2018-07" db="EMBL/GenBank/DDBJ databases">
        <title>Dyella tabacisoli L4-6T, whole genome shotgun sequence.</title>
        <authorList>
            <person name="Zhou X.-K."/>
            <person name="Li W.-J."/>
            <person name="Duan Y.-Q."/>
        </authorList>
    </citation>
    <scope>NUCLEOTIDE SEQUENCE [LARGE SCALE GENOMIC DNA]</scope>
    <source>
        <strain evidence="6 7">L4-6</strain>
    </source>
</reference>